<organism evidence="1 2">
    <name type="scientific">Ursidibacter maritimus</name>
    <dbReference type="NCBI Taxonomy" id="1331689"/>
    <lineage>
        <taxon>Bacteria</taxon>
        <taxon>Pseudomonadati</taxon>
        <taxon>Pseudomonadota</taxon>
        <taxon>Gammaproteobacteria</taxon>
        <taxon>Pasteurellales</taxon>
        <taxon>Pasteurellaceae</taxon>
        <taxon>Ursidibacter</taxon>
    </lineage>
</organism>
<comment type="caution">
    <text evidence="1">The sequence shown here is derived from an EMBL/GenBank/DDBJ whole genome shotgun (WGS) entry which is preliminary data.</text>
</comment>
<proteinExistence type="predicted"/>
<feature type="non-terminal residue" evidence="1">
    <location>
        <position position="157"/>
    </location>
</feature>
<protein>
    <submittedName>
        <fullName evidence="1">Adhesin</fullName>
    </submittedName>
</protein>
<dbReference type="EMBL" id="JABUMC010000052">
    <property type="protein sequence ID" value="MBV6547502.1"/>
    <property type="molecule type" value="Genomic_DNA"/>
</dbReference>
<feature type="non-terminal residue" evidence="1">
    <location>
        <position position="1"/>
    </location>
</feature>
<sequence length="157" mass="16581">PGSYVNSVTGNNIGQFPLIGTNMQRTGIFMGVIPTNDYMTTDTSNWIQDNEGPISNPAVTSTSEFVSGKVWSETGSGDYANSATGPNFNSGDIAREGYQVVMSSLTSAGAQAYKAQVESLPTDQQAAAAHQLFKDHPEFISATVTGKTDANGAYTLR</sequence>
<accession>A0A949T8Y6</accession>
<evidence type="ECO:0000313" key="2">
    <source>
        <dbReference type="Proteomes" id="UP000732858"/>
    </source>
</evidence>
<dbReference type="AlphaFoldDB" id="A0A949T8Y6"/>
<gene>
    <name evidence="1" type="ORF">HT672_09530</name>
</gene>
<evidence type="ECO:0000313" key="1">
    <source>
        <dbReference type="EMBL" id="MBV6547502.1"/>
    </source>
</evidence>
<dbReference type="Proteomes" id="UP000732858">
    <property type="component" value="Unassembled WGS sequence"/>
</dbReference>
<reference evidence="1" key="1">
    <citation type="journal article" date="2021" name="Mol. Ecol.">
        <title>Polar bear-adapted Ursidibacter maritimus are remarkably conserved after generations in captivity.</title>
        <authorList>
            <person name="Espinosa-Gongora C."/>
            <person name="Hansen M.J."/>
            <person name="Bertelsen M.F."/>
            <person name="Bojesen A.M."/>
        </authorList>
    </citation>
    <scope>NUCLEOTIDE SEQUENCE</scope>
    <source>
        <strain evidence="1">Pb43105x</strain>
    </source>
</reference>
<name>A0A949T8Y6_9PAST</name>